<gene>
    <name evidence="1" type="ORF">K466DRAFT_535043</name>
</gene>
<accession>A0A5C3Q191</accession>
<proteinExistence type="predicted"/>
<keyword evidence="2" id="KW-1185">Reference proteome</keyword>
<reference evidence="1 2" key="1">
    <citation type="journal article" date="2019" name="Nat. Ecol. Evol.">
        <title>Megaphylogeny resolves global patterns of mushroom evolution.</title>
        <authorList>
            <person name="Varga T."/>
            <person name="Krizsan K."/>
            <person name="Foldi C."/>
            <person name="Dima B."/>
            <person name="Sanchez-Garcia M."/>
            <person name="Sanchez-Ramirez S."/>
            <person name="Szollosi G.J."/>
            <person name="Szarkandi J.G."/>
            <person name="Papp V."/>
            <person name="Albert L."/>
            <person name="Andreopoulos W."/>
            <person name="Angelini C."/>
            <person name="Antonin V."/>
            <person name="Barry K.W."/>
            <person name="Bougher N.L."/>
            <person name="Buchanan P."/>
            <person name="Buyck B."/>
            <person name="Bense V."/>
            <person name="Catcheside P."/>
            <person name="Chovatia M."/>
            <person name="Cooper J."/>
            <person name="Damon W."/>
            <person name="Desjardin D."/>
            <person name="Finy P."/>
            <person name="Geml J."/>
            <person name="Haridas S."/>
            <person name="Hughes K."/>
            <person name="Justo A."/>
            <person name="Karasinski D."/>
            <person name="Kautmanova I."/>
            <person name="Kiss B."/>
            <person name="Kocsube S."/>
            <person name="Kotiranta H."/>
            <person name="LaButti K.M."/>
            <person name="Lechner B.E."/>
            <person name="Liimatainen K."/>
            <person name="Lipzen A."/>
            <person name="Lukacs Z."/>
            <person name="Mihaltcheva S."/>
            <person name="Morgado L.N."/>
            <person name="Niskanen T."/>
            <person name="Noordeloos M.E."/>
            <person name="Ohm R.A."/>
            <person name="Ortiz-Santana B."/>
            <person name="Ovrebo C."/>
            <person name="Racz N."/>
            <person name="Riley R."/>
            <person name="Savchenko A."/>
            <person name="Shiryaev A."/>
            <person name="Soop K."/>
            <person name="Spirin V."/>
            <person name="Szebenyi C."/>
            <person name="Tomsovsky M."/>
            <person name="Tulloss R.E."/>
            <person name="Uehling J."/>
            <person name="Grigoriev I.V."/>
            <person name="Vagvolgyi C."/>
            <person name="Papp T."/>
            <person name="Martin F.M."/>
            <person name="Miettinen O."/>
            <person name="Hibbett D.S."/>
            <person name="Nagy L.G."/>
        </authorList>
    </citation>
    <scope>NUCLEOTIDE SEQUENCE [LARGE SCALE GENOMIC DNA]</scope>
    <source>
        <strain evidence="1 2">HHB13444</strain>
    </source>
</reference>
<dbReference type="InParanoid" id="A0A5C3Q191"/>
<organism evidence="1 2">
    <name type="scientific">Polyporus arcularius HHB13444</name>
    <dbReference type="NCBI Taxonomy" id="1314778"/>
    <lineage>
        <taxon>Eukaryota</taxon>
        <taxon>Fungi</taxon>
        <taxon>Dikarya</taxon>
        <taxon>Basidiomycota</taxon>
        <taxon>Agaricomycotina</taxon>
        <taxon>Agaricomycetes</taxon>
        <taxon>Polyporales</taxon>
        <taxon>Polyporaceae</taxon>
        <taxon>Polyporus</taxon>
    </lineage>
</organism>
<sequence length="334" mass="37782">MGQYWHLFNIDRRESCGSVGGKLGECFWGRHHNLANMLAITSYPEGEIPPVVEEWLSGSGGTALSQPGPFGKLAPELLEAVYDGLTDLQDIAFLFLTCKLLMNTGKRRLRSAVREMDAPWVGCRLICLGDYSDTDNLPKGLLTDEESRELASAREEDPESECSFYSFACNTYRSARRMGALLDVMHEGREHLLRHLPEDIQWDWRRAKKSYPVLVADLERFTALCLFTPEREALRWEDAVLCNLSKSEYVRGAGLTVPHADFAHALLSQICWSEDDSCALDISDETAKKLVHGRWAGDRFCITTLEKMPSARKGHEWADITEEVDEMLVDMNED</sequence>
<dbReference type="Proteomes" id="UP000308197">
    <property type="component" value="Unassembled WGS sequence"/>
</dbReference>
<evidence type="ECO:0000313" key="2">
    <source>
        <dbReference type="Proteomes" id="UP000308197"/>
    </source>
</evidence>
<evidence type="ECO:0000313" key="1">
    <source>
        <dbReference type="EMBL" id="TFK94887.1"/>
    </source>
</evidence>
<name>A0A5C3Q191_9APHY</name>
<dbReference type="EMBL" id="ML210964">
    <property type="protein sequence ID" value="TFK94887.1"/>
    <property type="molecule type" value="Genomic_DNA"/>
</dbReference>
<protein>
    <submittedName>
        <fullName evidence="1">Uncharacterized protein</fullName>
    </submittedName>
</protein>
<dbReference type="AlphaFoldDB" id="A0A5C3Q191"/>